<dbReference type="PANTHER" id="PTHR33164">
    <property type="entry name" value="TRANSCRIPTIONAL REGULATOR, MARR FAMILY"/>
    <property type="match status" value="1"/>
</dbReference>
<accession>A0ABV7LFE6</accession>
<sequence length="152" mass="16459">MHKSVGWALTVAARLHRAELGERLAGLGLFPGQEQLLQALYDHETMTMSALATLMRVRPPTVSKAVARLAAQGLVARIDGDAGDGRLVRVRLTAAGRARAAEIARIWGETEQRLLEGFDSRERKKLRKLLRRVAANFSGAPAPAGREAENAG</sequence>
<dbReference type="SMART" id="SM00347">
    <property type="entry name" value="HTH_MARR"/>
    <property type="match status" value="1"/>
</dbReference>
<dbReference type="Gene3D" id="1.10.10.10">
    <property type="entry name" value="Winged helix-like DNA-binding domain superfamily/Winged helix DNA-binding domain"/>
    <property type="match status" value="1"/>
</dbReference>
<evidence type="ECO:0000259" key="1">
    <source>
        <dbReference type="PROSITE" id="PS50995"/>
    </source>
</evidence>
<dbReference type="SUPFAM" id="SSF46785">
    <property type="entry name" value="Winged helix' DNA-binding domain"/>
    <property type="match status" value="1"/>
</dbReference>
<organism evidence="2 3">
    <name type="scientific">Camelimonas abortus</name>
    <dbReference type="NCBI Taxonomy" id="1017184"/>
    <lineage>
        <taxon>Bacteria</taxon>
        <taxon>Pseudomonadati</taxon>
        <taxon>Pseudomonadota</taxon>
        <taxon>Alphaproteobacteria</taxon>
        <taxon>Hyphomicrobiales</taxon>
        <taxon>Chelatococcaceae</taxon>
        <taxon>Camelimonas</taxon>
    </lineage>
</organism>
<gene>
    <name evidence="2" type="ORF">ACFOEX_07850</name>
</gene>
<protein>
    <submittedName>
        <fullName evidence="2">MarR family winged helix-turn-helix transcriptional regulator</fullName>
    </submittedName>
</protein>
<keyword evidence="3" id="KW-1185">Reference proteome</keyword>
<evidence type="ECO:0000313" key="3">
    <source>
        <dbReference type="Proteomes" id="UP001595536"/>
    </source>
</evidence>
<dbReference type="InterPro" id="IPR039422">
    <property type="entry name" value="MarR/SlyA-like"/>
</dbReference>
<evidence type="ECO:0000313" key="2">
    <source>
        <dbReference type="EMBL" id="MFC3266264.1"/>
    </source>
</evidence>
<dbReference type="InterPro" id="IPR000835">
    <property type="entry name" value="HTH_MarR-typ"/>
</dbReference>
<dbReference type="Pfam" id="PF12802">
    <property type="entry name" value="MarR_2"/>
    <property type="match status" value="1"/>
</dbReference>
<dbReference type="CDD" id="cd00090">
    <property type="entry name" value="HTH_ARSR"/>
    <property type="match status" value="1"/>
</dbReference>
<reference evidence="3" key="1">
    <citation type="journal article" date="2019" name="Int. J. Syst. Evol. Microbiol.">
        <title>The Global Catalogue of Microorganisms (GCM) 10K type strain sequencing project: providing services to taxonomists for standard genome sequencing and annotation.</title>
        <authorList>
            <consortium name="The Broad Institute Genomics Platform"/>
            <consortium name="The Broad Institute Genome Sequencing Center for Infectious Disease"/>
            <person name="Wu L."/>
            <person name="Ma J."/>
        </authorList>
    </citation>
    <scope>NUCLEOTIDE SEQUENCE [LARGE SCALE GENOMIC DNA]</scope>
    <source>
        <strain evidence="3">CCM 7941</strain>
    </source>
</reference>
<dbReference type="PROSITE" id="PS50995">
    <property type="entry name" value="HTH_MARR_2"/>
    <property type="match status" value="1"/>
</dbReference>
<dbReference type="PANTHER" id="PTHR33164:SF43">
    <property type="entry name" value="HTH-TYPE TRANSCRIPTIONAL REPRESSOR YETL"/>
    <property type="match status" value="1"/>
</dbReference>
<name>A0ABV7LFE6_9HYPH</name>
<dbReference type="Proteomes" id="UP001595536">
    <property type="component" value="Unassembled WGS sequence"/>
</dbReference>
<dbReference type="RefSeq" id="WP_376831541.1">
    <property type="nucleotide sequence ID" value="NZ_JBHLWR010000006.1"/>
</dbReference>
<dbReference type="InterPro" id="IPR036390">
    <property type="entry name" value="WH_DNA-bd_sf"/>
</dbReference>
<dbReference type="InterPro" id="IPR011991">
    <property type="entry name" value="ArsR-like_HTH"/>
</dbReference>
<dbReference type="InterPro" id="IPR036388">
    <property type="entry name" value="WH-like_DNA-bd_sf"/>
</dbReference>
<proteinExistence type="predicted"/>
<feature type="domain" description="HTH marR-type" evidence="1">
    <location>
        <begin position="2"/>
        <end position="135"/>
    </location>
</feature>
<comment type="caution">
    <text evidence="2">The sequence shown here is derived from an EMBL/GenBank/DDBJ whole genome shotgun (WGS) entry which is preliminary data.</text>
</comment>
<dbReference type="EMBL" id="JBHRUV010000032">
    <property type="protein sequence ID" value="MFC3266264.1"/>
    <property type="molecule type" value="Genomic_DNA"/>
</dbReference>